<reference evidence="2 3" key="1">
    <citation type="journal article" date="2014" name="Agronomy (Basel)">
        <title>A Draft Genome Sequence for Ensete ventricosum, the Drought-Tolerant Tree Against Hunger.</title>
        <authorList>
            <person name="Harrison J."/>
            <person name="Moore K.A."/>
            <person name="Paszkiewicz K."/>
            <person name="Jones T."/>
            <person name="Grant M."/>
            <person name="Ambacheew D."/>
            <person name="Muzemil S."/>
            <person name="Studholme D.J."/>
        </authorList>
    </citation>
    <scope>NUCLEOTIDE SEQUENCE [LARGE SCALE GENOMIC DNA]</scope>
</reference>
<name>A0A426YWQ7_ENSVE</name>
<evidence type="ECO:0000313" key="3">
    <source>
        <dbReference type="Proteomes" id="UP000287651"/>
    </source>
</evidence>
<dbReference type="AlphaFoldDB" id="A0A426YWQ7"/>
<feature type="compositionally biased region" description="Basic residues" evidence="1">
    <location>
        <begin position="84"/>
        <end position="93"/>
    </location>
</feature>
<evidence type="ECO:0000256" key="1">
    <source>
        <dbReference type="SAM" id="MobiDB-lite"/>
    </source>
</evidence>
<organism evidence="2 3">
    <name type="scientific">Ensete ventricosum</name>
    <name type="common">Abyssinian banana</name>
    <name type="synonym">Musa ensete</name>
    <dbReference type="NCBI Taxonomy" id="4639"/>
    <lineage>
        <taxon>Eukaryota</taxon>
        <taxon>Viridiplantae</taxon>
        <taxon>Streptophyta</taxon>
        <taxon>Embryophyta</taxon>
        <taxon>Tracheophyta</taxon>
        <taxon>Spermatophyta</taxon>
        <taxon>Magnoliopsida</taxon>
        <taxon>Liliopsida</taxon>
        <taxon>Zingiberales</taxon>
        <taxon>Musaceae</taxon>
        <taxon>Ensete</taxon>
    </lineage>
</organism>
<gene>
    <name evidence="2" type="ORF">B296_00001164</name>
</gene>
<evidence type="ECO:0000313" key="2">
    <source>
        <dbReference type="EMBL" id="RRT56162.1"/>
    </source>
</evidence>
<dbReference type="Proteomes" id="UP000287651">
    <property type="component" value="Unassembled WGS sequence"/>
</dbReference>
<proteinExistence type="predicted"/>
<comment type="caution">
    <text evidence="2">The sequence shown here is derived from an EMBL/GenBank/DDBJ whole genome shotgun (WGS) entry which is preliminary data.</text>
</comment>
<sequence>MRAGSNGDAASRGGDWRGATIVADDGCGCGEDVGQRWIWQLVATMVEMQGKEGTTKSKGSRGCSASSNKEAAIGKKEEEERWQRQLRHQAGKG</sequence>
<feature type="compositionally biased region" description="Basic and acidic residues" evidence="1">
    <location>
        <begin position="72"/>
        <end position="83"/>
    </location>
</feature>
<protein>
    <submittedName>
        <fullName evidence="2">Uncharacterized protein</fullName>
    </submittedName>
</protein>
<dbReference type="EMBL" id="AMZH03009750">
    <property type="protein sequence ID" value="RRT56162.1"/>
    <property type="molecule type" value="Genomic_DNA"/>
</dbReference>
<feature type="region of interest" description="Disordered" evidence="1">
    <location>
        <begin position="51"/>
        <end position="93"/>
    </location>
</feature>
<accession>A0A426YWQ7</accession>